<proteinExistence type="predicted"/>
<evidence type="ECO:0000313" key="1">
    <source>
        <dbReference type="EMBL" id="VVW22839.1"/>
    </source>
</evidence>
<dbReference type="EMBL" id="LR721782">
    <property type="protein sequence ID" value="VVW22839.1"/>
    <property type="molecule type" value="Genomic_DNA"/>
</dbReference>
<accession>A0A5K1CGI5</accession>
<protein>
    <submittedName>
        <fullName evidence="1">Uncharacterized protein</fullName>
    </submittedName>
</protein>
<dbReference type="AlphaFoldDB" id="A0A5K1CGI5"/>
<reference evidence="1" key="1">
    <citation type="submission" date="2019-09" db="EMBL/GenBank/DDBJ databases">
        <authorList>
            <person name="Zhang L."/>
        </authorList>
    </citation>
    <scope>NUCLEOTIDE SEQUENCE</scope>
</reference>
<organism evidence="1">
    <name type="scientific">Nymphaea colorata</name>
    <name type="common">pocket water lily</name>
    <dbReference type="NCBI Taxonomy" id="210225"/>
    <lineage>
        <taxon>Eukaryota</taxon>
        <taxon>Viridiplantae</taxon>
        <taxon>Streptophyta</taxon>
        <taxon>Embryophyta</taxon>
        <taxon>Tracheophyta</taxon>
        <taxon>Spermatophyta</taxon>
        <taxon>Magnoliopsida</taxon>
        <taxon>Nymphaeales</taxon>
        <taxon>Nymphaeaceae</taxon>
        <taxon>Nymphaea</taxon>
    </lineage>
</organism>
<gene>
    <name evidence="1" type="ORF">NYM_LOCUS17777</name>
</gene>
<name>A0A5K1CGI5_9MAGN</name>
<sequence>MPALESLEVKGCGRVEQVADDHMPAVRRLWLSDLNILKQLPNLIDSARLGWKLLEQLPNFIELGLDSELPKCKIVMEIALATT</sequence>
<dbReference type="Gramene" id="NC4G0149820.1">
    <property type="protein sequence ID" value="NC4G0149820.1:cds"/>
    <property type="gene ID" value="NC4G0149820"/>
</dbReference>